<dbReference type="STRING" id="67285.AQI88_09985"/>
<dbReference type="RefSeq" id="WP_066995335.1">
    <property type="nucleotide sequence ID" value="NZ_BNDU01000006.1"/>
</dbReference>
<dbReference type="OrthoDB" id="4296226at2"/>
<evidence type="ECO:0000313" key="4">
    <source>
        <dbReference type="Proteomes" id="UP000054241"/>
    </source>
</evidence>
<feature type="region of interest" description="Disordered" evidence="1">
    <location>
        <begin position="102"/>
        <end position="158"/>
    </location>
</feature>
<sequence length="239" mass="24722">MSSSESSEIPISLTAQQAASGTVLRLPPETGVPPVRIPPVRDGDLVRLRAGERELLLRIRVTAPGTTAPAQGGTKGGVACLGVLGAVAVIVLLLVLVNRGGGGDSSSDDSADGSSYSPSAPATTYDPYTRDPATGAPYESSDPYGGATEEPSPFTSGTCLNGTLPNSTTAQEVSGVEEVSCSASDAHYKVIETIPFSSDMSRCNSNPRTQYAFSYRYTLNGAAVNEYVYCLVGLGSYAR</sequence>
<dbReference type="EMBL" id="LMWL01000015">
    <property type="protein sequence ID" value="KUM96812.1"/>
    <property type="molecule type" value="Genomic_DNA"/>
</dbReference>
<feature type="compositionally biased region" description="Low complexity" evidence="1">
    <location>
        <begin position="112"/>
        <end position="122"/>
    </location>
</feature>
<dbReference type="AlphaFoldDB" id="A0A101NPU4"/>
<organism evidence="3 4">
    <name type="scientific">Streptomyces cellostaticus</name>
    <dbReference type="NCBI Taxonomy" id="67285"/>
    <lineage>
        <taxon>Bacteria</taxon>
        <taxon>Bacillati</taxon>
        <taxon>Actinomycetota</taxon>
        <taxon>Actinomycetes</taxon>
        <taxon>Kitasatosporales</taxon>
        <taxon>Streptomycetaceae</taxon>
        <taxon>Streptomyces</taxon>
    </lineage>
</organism>
<comment type="caution">
    <text evidence="3">The sequence shown here is derived from an EMBL/GenBank/DDBJ whole genome shotgun (WGS) entry which is preliminary data.</text>
</comment>
<keyword evidence="4" id="KW-1185">Reference proteome</keyword>
<dbReference type="Proteomes" id="UP000054241">
    <property type="component" value="Unassembled WGS sequence"/>
</dbReference>
<evidence type="ECO:0000313" key="3">
    <source>
        <dbReference type="EMBL" id="KUM96812.1"/>
    </source>
</evidence>
<keyword evidence="2" id="KW-1133">Transmembrane helix</keyword>
<name>A0A101NPU4_9ACTN</name>
<keyword evidence="2" id="KW-0812">Transmembrane</keyword>
<proteinExistence type="predicted"/>
<evidence type="ECO:0000256" key="1">
    <source>
        <dbReference type="SAM" id="MobiDB-lite"/>
    </source>
</evidence>
<reference evidence="3 4" key="1">
    <citation type="submission" date="2015-10" db="EMBL/GenBank/DDBJ databases">
        <title>Draft genome sequence of Streptomyces cellostaticus DSM 40189, type strain for the species Streptomyces cellostaticus.</title>
        <authorList>
            <person name="Ruckert C."/>
            <person name="Winkler A."/>
            <person name="Kalinowski J."/>
            <person name="Kampfer P."/>
            <person name="Glaeser S."/>
        </authorList>
    </citation>
    <scope>NUCLEOTIDE SEQUENCE [LARGE SCALE GENOMIC DNA]</scope>
    <source>
        <strain evidence="3 4">DSM 40189</strain>
    </source>
</reference>
<evidence type="ECO:0000256" key="2">
    <source>
        <dbReference type="SAM" id="Phobius"/>
    </source>
</evidence>
<keyword evidence="2" id="KW-0472">Membrane</keyword>
<feature type="transmembrane region" description="Helical" evidence="2">
    <location>
        <begin position="76"/>
        <end position="97"/>
    </location>
</feature>
<protein>
    <submittedName>
        <fullName evidence="3">Uncharacterized protein</fullName>
    </submittedName>
</protein>
<accession>A0A101NPU4</accession>
<gene>
    <name evidence="3" type="ORF">AQI88_09985</name>
</gene>